<evidence type="ECO:0000313" key="2">
    <source>
        <dbReference type="Proteomes" id="UP001566132"/>
    </source>
</evidence>
<protein>
    <recommendedName>
        <fullName evidence="3">Vitellogenin</fullName>
    </recommendedName>
</protein>
<dbReference type="Proteomes" id="UP001566132">
    <property type="component" value="Unassembled WGS sequence"/>
</dbReference>
<name>A0ABD1FD18_HYPHA</name>
<sequence length="104" mass="11485">MVVVAAATNHVNRMKEMGLCIYKSLLCQIDKKVVSTEEISPYSGTCNVSYCEIPFKRTTKTKVEGQLFFSKGCDAETEAAALRLRLPSPPKTGVRNFGPLQLND</sequence>
<evidence type="ECO:0008006" key="3">
    <source>
        <dbReference type="Google" id="ProtNLM"/>
    </source>
</evidence>
<gene>
    <name evidence="1" type="ORF">ABEB36_000168</name>
</gene>
<proteinExistence type="predicted"/>
<organism evidence="1 2">
    <name type="scientific">Hypothenemus hampei</name>
    <name type="common">Coffee berry borer</name>
    <dbReference type="NCBI Taxonomy" id="57062"/>
    <lineage>
        <taxon>Eukaryota</taxon>
        <taxon>Metazoa</taxon>
        <taxon>Ecdysozoa</taxon>
        <taxon>Arthropoda</taxon>
        <taxon>Hexapoda</taxon>
        <taxon>Insecta</taxon>
        <taxon>Pterygota</taxon>
        <taxon>Neoptera</taxon>
        <taxon>Endopterygota</taxon>
        <taxon>Coleoptera</taxon>
        <taxon>Polyphaga</taxon>
        <taxon>Cucujiformia</taxon>
        <taxon>Curculionidae</taxon>
        <taxon>Scolytinae</taxon>
        <taxon>Hypothenemus</taxon>
    </lineage>
</organism>
<evidence type="ECO:0000313" key="1">
    <source>
        <dbReference type="EMBL" id="KAL1516249.1"/>
    </source>
</evidence>
<comment type="caution">
    <text evidence="1">The sequence shown here is derived from an EMBL/GenBank/DDBJ whole genome shotgun (WGS) entry which is preliminary data.</text>
</comment>
<reference evidence="1 2" key="1">
    <citation type="submission" date="2024-05" db="EMBL/GenBank/DDBJ databases">
        <title>Genetic variation in Jamaican populations of the coffee berry borer (Hypothenemus hampei).</title>
        <authorList>
            <person name="Errbii M."/>
            <person name="Myrie A."/>
        </authorList>
    </citation>
    <scope>NUCLEOTIDE SEQUENCE [LARGE SCALE GENOMIC DNA]</scope>
    <source>
        <strain evidence="1">JA-Hopewell-2020-01-JO</strain>
        <tissue evidence="1">Whole body</tissue>
    </source>
</reference>
<dbReference type="EMBL" id="JBDJPC010000001">
    <property type="protein sequence ID" value="KAL1516249.1"/>
    <property type="molecule type" value="Genomic_DNA"/>
</dbReference>
<dbReference type="AlphaFoldDB" id="A0ABD1FD18"/>
<keyword evidence="2" id="KW-1185">Reference proteome</keyword>
<accession>A0ABD1FD18</accession>